<dbReference type="Pfam" id="PF00482">
    <property type="entry name" value="T2SSF"/>
    <property type="match status" value="1"/>
</dbReference>
<feature type="transmembrane region" description="Helical" evidence="6">
    <location>
        <begin position="303"/>
        <end position="326"/>
    </location>
</feature>
<name>A0A3P3EJQ8_9BURK</name>
<evidence type="ECO:0000313" key="11">
    <source>
        <dbReference type="Proteomes" id="UP000271590"/>
    </source>
</evidence>
<keyword evidence="4 6" id="KW-1133">Transmembrane helix</keyword>
<proteinExistence type="predicted"/>
<reference evidence="8 11" key="1">
    <citation type="submission" date="2018-11" db="EMBL/GenBank/DDBJ databases">
        <title>The genome of Variovorax sp T529.</title>
        <authorList>
            <person name="Gao J."/>
        </authorList>
    </citation>
    <scope>NUCLEOTIDE SEQUENCE [LARGE SCALE GENOMIC DNA]</scope>
    <source>
        <strain evidence="8 11">T529</strain>
    </source>
</reference>
<dbReference type="PANTHER" id="PTHR35007">
    <property type="entry name" value="INTEGRAL MEMBRANE PROTEIN-RELATED"/>
    <property type="match status" value="1"/>
</dbReference>
<evidence type="ECO:0000256" key="1">
    <source>
        <dbReference type="ARBA" id="ARBA00004651"/>
    </source>
</evidence>
<feature type="transmembrane region" description="Helical" evidence="6">
    <location>
        <begin position="36"/>
        <end position="58"/>
    </location>
</feature>
<accession>A0A3P3EJQ8</accession>
<evidence type="ECO:0000256" key="6">
    <source>
        <dbReference type="SAM" id="Phobius"/>
    </source>
</evidence>
<evidence type="ECO:0000256" key="4">
    <source>
        <dbReference type="ARBA" id="ARBA00022989"/>
    </source>
</evidence>
<keyword evidence="10" id="KW-1185">Reference proteome</keyword>
<organism evidence="8 11">
    <name type="scientific">Variovorax beijingensis</name>
    <dbReference type="NCBI Taxonomy" id="2496117"/>
    <lineage>
        <taxon>Bacteria</taxon>
        <taxon>Pseudomonadati</taxon>
        <taxon>Pseudomonadota</taxon>
        <taxon>Betaproteobacteria</taxon>
        <taxon>Burkholderiales</taxon>
        <taxon>Comamonadaceae</taxon>
        <taxon>Variovorax</taxon>
    </lineage>
</organism>
<dbReference type="Proteomes" id="UP000271137">
    <property type="component" value="Unassembled WGS sequence"/>
</dbReference>
<comment type="caution">
    <text evidence="8">The sequence shown here is derived from an EMBL/GenBank/DDBJ whole genome shotgun (WGS) entry which is preliminary data.</text>
</comment>
<dbReference type="EMBL" id="RQXU01000012">
    <property type="protein sequence ID" value="RRH86580.1"/>
    <property type="molecule type" value="Genomic_DNA"/>
</dbReference>
<gene>
    <name evidence="8" type="ORF">EH244_20505</name>
    <name evidence="9" type="ORF">EJO66_23355</name>
</gene>
<keyword evidence="3 6" id="KW-0812">Transmembrane</keyword>
<feature type="transmembrane region" description="Helical" evidence="6">
    <location>
        <begin position="338"/>
        <end position="358"/>
    </location>
</feature>
<sequence>MAKSVIAGCRWALHRIRPRSRASASRWRARSRETTVAKVLLTVACIALLLAAAGLLLWQWAKGRQARQAAGRHLNQQILASTAAAASLPIPLRDLPSGGLMTDPWLETDASAAASAPVGLLEKALPDWLMGVIEPRVIALGLAAVVGLAALAGLFGGWIAALSALTLLALLAIFAIWLRLQKFRRKLVSQLPAYIDAMVRLITIGNSTQAAFQLAIATTEAPLRGLLERAASLVRAGMDLDRALHQTARSVRIDEMYLLASILGLGVRYGGRADLLLERVGNFMRDREQAGHELVAMSAETRLSAWILGLLPLGVGTFLIMTNPAYFIGMWNDDTGRMLIFSSAGLQLVGVALLYRLARLT</sequence>
<reference evidence="9 10" key="2">
    <citation type="submission" date="2018-12" db="EMBL/GenBank/DDBJ databases">
        <title>The genome sequences of strain 502.</title>
        <authorList>
            <person name="Gao J."/>
            <person name="Sun J."/>
        </authorList>
    </citation>
    <scope>NUCLEOTIDE SEQUENCE [LARGE SCALE GENOMIC DNA]</scope>
    <source>
        <strain evidence="9 10">502</strain>
    </source>
</reference>
<keyword evidence="2" id="KW-1003">Cell membrane</keyword>
<protein>
    <submittedName>
        <fullName evidence="8">Secretion system protein</fullName>
    </submittedName>
</protein>
<evidence type="ECO:0000259" key="7">
    <source>
        <dbReference type="Pfam" id="PF00482"/>
    </source>
</evidence>
<evidence type="ECO:0000256" key="2">
    <source>
        <dbReference type="ARBA" id="ARBA00022475"/>
    </source>
</evidence>
<evidence type="ECO:0000313" key="10">
    <source>
        <dbReference type="Proteomes" id="UP000271137"/>
    </source>
</evidence>
<evidence type="ECO:0000313" key="8">
    <source>
        <dbReference type="EMBL" id="RRH86580.1"/>
    </source>
</evidence>
<evidence type="ECO:0000256" key="3">
    <source>
        <dbReference type="ARBA" id="ARBA00022692"/>
    </source>
</evidence>
<evidence type="ECO:0000313" key="9">
    <source>
        <dbReference type="EMBL" id="RSZ31705.1"/>
    </source>
</evidence>
<dbReference type="PANTHER" id="PTHR35007:SF1">
    <property type="entry name" value="PILUS ASSEMBLY PROTEIN"/>
    <property type="match status" value="1"/>
</dbReference>
<dbReference type="EMBL" id="RXFQ01000015">
    <property type="protein sequence ID" value="RSZ31705.1"/>
    <property type="molecule type" value="Genomic_DNA"/>
</dbReference>
<keyword evidence="5 6" id="KW-0472">Membrane</keyword>
<feature type="domain" description="Type II secretion system protein GspF" evidence="7">
    <location>
        <begin position="195"/>
        <end position="320"/>
    </location>
</feature>
<dbReference type="GO" id="GO:0005886">
    <property type="term" value="C:plasma membrane"/>
    <property type="evidence" value="ECO:0007669"/>
    <property type="project" value="UniProtKB-SubCell"/>
</dbReference>
<feature type="transmembrane region" description="Helical" evidence="6">
    <location>
        <begin position="161"/>
        <end position="180"/>
    </location>
</feature>
<evidence type="ECO:0000256" key="5">
    <source>
        <dbReference type="ARBA" id="ARBA00023136"/>
    </source>
</evidence>
<comment type="subcellular location">
    <subcellularLocation>
        <location evidence="1">Cell membrane</location>
        <topology evidence="1">Multi-pass membrane protein</topology>
    </subcellularLocation>
</comment>
<dbReference type="InterPro" id="IPR018076">
    <property type="entry name" value="T2SS_GspF_dom"/>
</dbReference>
<dbReference type="AlphaFoldDB" id="A0A3P3EJQ8"/>
<dbReference type="Proteomes" id="UP000271590">
    <property type="component" value="Unassembled WGS sequence"/>
</dbReference>